<proteinExistence type="predicted"/>
<keyword evidence="1" id="KW-0689">Ribosomal protein</keyword>
<dbReference type="EMBL" id="MU274901">
    <property type="protein sequence ID" value="KAI0093850.1"/>
    <property type="molecule type" value="Genomic_DNA"/>
</dbReference>
<name>A0ACB8UJL4_9APHY</name>
<accession>A0ACB8UJL4</accession>
<keyword evidence="2" id="KW-1185">Reference proteome</keyword>
<evidence type="ECO:0000313" key="2">
    <source>
        <dbReference type="Proteomes" id="UP001055072"/>
    </source>
</evidence>
<keyword evidence="1" id="KW-0687">Ribonucleoprotein</keyword>
<sequence length="314" mass="34237">MLRLWTLRPKQSVARFISSTAANNATPSTSTTTQEPGKKWTPNSIRTGLIARKRGMTAMYDDHGARVPVTVLQVHGDCQVTANVKFVRPDKTEYHAVQVAASDKPEKRTTSQMLGHFKKAGVTPKRIVKEFPVTPDAHVPVGTTLSAIHFVPGQFVDVVAKSLGKGFQGTMKRWNFKGLRASHGVSISHRSAGAIGAHQDPGRVWPGKKMAGRLGGERITTENLTVVRVDTNLDLIYVKGCVPGIDDAQVLVRDAKKKLIHSAKVAHADSKFDALLPKHVSDLPFPAGTKEMAKDFPAIMEALSKRSSPFLPRE</sequence>
<reference evidence="1" key="1">
    <citation type="journal article" date="2021" name="Environ. Microbiol.">
        <title>Gene family expansions and transcriptome signatures uncover fungal adaptations to wood decay.</title>
        <authorList>
            <person name="Hage H."/>
            <person name="Miyauchi S."/>
            <person name="Viragh M."/>
            <person name="Drula E."/>
            <person name="Min B."/>
            <person name="Chaduli D."/>
            <person name="Navarro D."/>
            <person name="Favel A."/>
            <person name="Norest M."/>
            <person name="Lesage-Meessen L."/>
            <person name="Balint B."/>
            <person name="Merenyi Z."/>
            <person name="de Eugenio L."/>
            <person name="Morin E."/>
            <person name="Martinez A.T."/>
            <person name="Baldrian P."/>
            <person name="Stursova M."/>
            <person name="Martinez M.J."/>
            <person name="Novotny C."/>
            <person name="Magnuson J.K."/>
            <person name="Spatafora J.W."/>
            <person name="Maurice S."/>
            <person name="Pangilinan J."/>
            <person name="Andreopoulos W."/>
            <person name="LaButti K."/>
            <person name="Hundley H."/>
            <person name="Na H."/>
            <person name="Kuo A."/>
            <person name="Barry K."/>
            <person name="Lipzen A."/>
            <person name="Henrissat B."/>
            <person name="Riley R."/>
            <person name="Ahrendt S."/>
            <person name="Nagy L.G."/>
            <person name="Grigoriev I.V."/>
            <person name="Martin F."/>
            <person name="Rosso M.N."/>
        </authorList>
    </citation>
    <scope>NUCLEOTIDE SEQUENCE</scope>
    <source>
        <strain evidence="1">CBS 384.51</strain>
    </source>
</reference>
<organism evidence="1 2">
    <name type="scientific">Irpex rosettiformis</name>
    <dbReference type="NCBI Taxonomy" id="378272"/>
    <lineage>
        <taxon>Eukaryota</taxon>
        <taxon>Fungi</taxon>
        <taxon>Dikarya</taxon>
        <taxon>Basidiomycota</taxon>
        <taxon>Agaricomycotina</taxon>
        <taxon>Agaricomycetes</taxon>
        <taxon>Polyporales</taxon>
        <taxon>Irpicaceae</taxon>
        <taxon>Irpex</taxon>
    </lineage>
</organism>
<gene>
    <name evidence="1" type="ORF">BDY19DRAFT_881524</name>
</gene>
<dbReference type="Proteomes" id="UP001055072">
    <property type="component" value="Unassembled WGS sequence"/>
</dbReference>
<protein>
    <submittedName>
        <fullName evidence="1">Mitochondrial 50S ribosomal protein L3</fullName>
    </submittedName>
</protein>
<comment type="caution">
    <text evidence="1">The sequence shown here is derived from an EMBL/GenBank/DDBJ whole genome shotgun (WGS) entry which is preliminary data.</text>
</comment>
<evidence type="ECO:0000313" key="1">
    <source>
        <dbReference type="EMBL" id="KAI0093850.1"/>
    </source>
</evidence>